<keyword evidence="6" id="KW-1185">Reference proteome</keyword>
<reference evidence="5 6" key="1">
    <citation type="submission" date="2019-08" db="EMBL/GenBank/DDBJ databases">
        <title>In-depth cultivation of the pig gut microbiome towards novel bacterial diversity and tailored functional studies.</title>
        <authorList>
            <person name="Wylensek D."/>
            <person name="Hitch T.C.A."/>
            <person name="Clavel T."/>
        </authorList>
    </citation>
    <scope>NUCLEOTIDE SEQUENCE [LARGE SCALE GENOMIC DNA]</scope>
    <source>
        <strain evidence="5 6">LKV-178-WT-2A</strain>
    </source>
</reference>
<comment type="caution">
    <text evidence="5">The sequence shown here is derived from an EMBL/GenBank/DDBJ whole genome shotgun (WGS) entry which is preliminary data.</text>
</comment>
<sequence>MKQMIVKNNWSRLGGILLLCLFAFMPFSKANAQKFALVDMDYVLKNIPAYERANEQLNQVSKKWQAEVEALNTEAATMYKNYQNEMVFLSQEQKKAKQEQIMQKEKEAADLKQKYFGPEGELFKKRESLMTPIQEEIYNAVKDISELRGYSLVLDRASDTAIIFGSPKIDISDEVLQKLGYGK</sequence>
<accession>A0A7K0KC21</accession>
<organism evidence="5 6">
    <name type="scientific">Hallella mizrahii</name>
    <dbReference type="NCBI Taxonomy" id="2606637"/>
    <lineage>
        <taxon>Bacteria</taxon>
        <taxon>Pseudomonadati</taxon>
        <taxon>Bacteroidota</taxon>
        <taxon>Bacteroidia</taxon>
        <taxon>Bacteroidales</taxon>
        <taxon>Prevotellaceae</taxon>
        <taxon>Hallella</taxon>
    </lineage>
</organism>
<feature type="signal peptide" evidence="4">
    <location>
        <begin position="1"/>
        <end position="32"/>
    </location>
</feature>
<dbReference type="AlphaFoldDB" id="A0A7K0KC21"/>
<dbReference type="SUPFAM" id="SSF111384">
    <property type="entry name" value="OmpH-like"/>
    <property type="match status" value="1"/>
</dbReference>
<evidence type="ECO:0000313" key="5">
    <source>
        <dbReference type="EMBL" id="MST83474.1"/>
    </source>
</evidence>
<keyword evidence="2 4" id="KW-0732">Signal</keyword>
<dbReference type="SMART" id="SM00935">
    <property type="entry name" value="OmpH"/>
    <property type="match status" value="1"/>
</dbReference>
<dbReference type="PANTHER" id="PTHR35089">
    <property type="entry name" value="CHAPERONE PROTEIN SKP"/>
    <property type="match status" value="1"/>
</dbReference>
<name>A0A7K0KC21_9BACT</name>
<keyword evidence="3" id="KW-0175">Coiled coil</keyword>
<dbReference type="GO" id="GO:0005829">
    <property type="term" value="C:cytosol"/>
    <property type="evidence" value="ECO:0007669"/>
    <property type="project" value="TreeGrafter"/>
</dbReference>
<feature type="coiled-coil region" evidence="3">
    <location>
        <begin position="54"/>
        <end position="114"/>
    </location>
</feature>
<proteinExistence type="inferred from homology"/>
<protein>
    <submittedName>
        <fullName evidence="5">OmpH family outer membrane protein</fullName>
    </submittedName>
</protein>
<dbReference type="Gene3D" id="3.30.910.20">
    <property type="entry name" value="Skp domain"/>
    <property type="match status" value="1"/>
</dbReference>
<dbReference type="Pfam" id="PF03938">
    <property type="entry name" value="OmpH"/>
    <property type="match status" value="1"/>
</dbReference>
<evidence type="ECO:0000256" key="1">
    <source>
        <dbReference type="ARBA" id="ARBA00009091"/>
    </source>
</evidence>
<evidence type="ECO:0000313" key="6">
    <source>
        <dbReference type="Proteomes" id="UP000438914"/>
    </source>
</evidence>
<evidence type="ECO:0000256" key="3">
    <source>
        <dbReference type="SAM" id="Coils"/>
    </source>
</evidence>
<dbReference type="EMBL" id="VUNG01000003">
    <property type="protein sequence ID" value="MST83474.1"/>
    <property type="molecule type" value="Genomic_DNA"/>
</dbReference>
<dbReference type="InterPro" id="IPR005632">
    <property type="entry name" value="Chaperone_Skp"/>
</dbReference>
<dbReference type="RefSeq" id="WP_154533046.1">
    <property type="nucleotide sequence ID" value="NZ_VUNG01000003.1"/>
</dbReference>
<dbReference type="InterPro" id="IPR024930">
    <property type="entry name" value="Skp_dom_sf"/>
</dbReference>
<feature type="chain" id="PRO_5029561898" evidence="4">
    <location>
        <begin position="33"/>
        <end position="183"/>
    </location>
</feature>
<dbReference type="GO" id="GO:0051082">
    <property type="term" value="F:unfolded protein binding"/>
    <property type="evidence" value="ECO:0007669"/>
    <property type="project" value="InterPro"/>
</dbReference>
<gene>
    <name evidence="5" type="ORF">FYJ73_02040</name>
</gene>
<evidence type="ECO:0000256" key="2">
    <source>
        <dbReference type="ARBA" id="ARBA00022729"/>
    </source>
</evidence>
<dbReference type="Proteomes" id="UP000438914">
    <property type="component" value="Unassembled WGS sequence"/>
</dbReference>
<comment type="similarity">
    <text evidence="1">Belongs to the Skp family.</text>
</comment>
<dbReference type="GO" id="GO:0050821">
    <property type="term" value="P:protein stabilization"/>
    <property type="evidence" value="ECO:0007669"/>
    <property type="project" value="TreeGrafter"/>
</dbReference>
<evidence type="ECO:0000256" key="4">
    <source>
        <dbReference type="SAM" id="SignalP"/>
    </source>
</evidence>
<dbReference type="PANTHER" id="PTHR35089:SF1">
    <property type="entry name" value="CHAPERONE PROTEIN SKP"/>
    <property type="match status" value="1"/>
</dbReference>